<evidence type="ECO:0000256" key="9">
    <source>
        <dbReference type="RuleBase" id="RU004391"/>
    </source>
</evidence>
<dbReference type="RefSeq" id="WP_270330734.1">
    <property type="nucleotide sequence ID" value="NZ_JAQEIC010000004.1"/>
</dbReference>
<evidence type="ECO:0000256" key="3">
    <source>
        <dbReference type="ARBA" id="ARBA00022598"/>
    </source>
</evidence>
<dbReference type="GO" id="GO:0046872">
    <property type="term" value="F:metal ion binding"/>
    <property type="evidence" value="ECO:0007669"/>
    <property type="project" value="TreeGrafter"/>
</dbReference>
<dbReference type="GO" id="GO:0004357">
    <property type="term" value="F:glutamate-cysteine ligase activity"/>
    <property type="evidence" value="ECO:0007669"/>
    <property type="project" value="UniProtKB-EC"/>
</dbReference>
<comment type="similarity">
    <text evidence="8">Belongs to the glutamate--cysteine ligase type 1 family.</text>
</comment>
<keyword evidence="5" id="KW-0547">Nucleotide-binding</keyword>
<dbReference type="InterPro" id="IPR007370">
    <property type="entry name" value="Glu_cys_ligase"/>
</dbReference>
<dbReference type="PANTHER" id="PTHR38761:SF1">
    <property type="entry name" value="GLUTAMATE--CYSTEINE LIGASE"/>
    <property type="match status" value="1"/>
</dbReference>
<evidence type="ECO:0000313" key="12">
    <source>
        <dbReference type="Proteomes" id="UP000774947"/>
    </source>
</evidence>
<sequence>MVLQLHYRTKLNEIINNHIEIGVEVEKHRVGSDKRLSLKPFPEKLSASLTPYVKREFCTSQLEFAMPHSTNPDLIVDLLSTVIKNTAQQLEPDEQLWHYSCPPELSCRVEDIPISQYPKESTEYRRQSCLRYDARRLLNNGTHINLSFSPEAMSYLMKELNYLTSDDLYIQIAQYFMFNRWLLTYLFGATPFAGHDYFDHNPLNGPVRSIRSSSLGFANDTRGDYRSAQHYITAIDRAVARGDLLQPREYYESVRLKSGDSKDPHRILEHGITHLELRTFDLNPLAISAVTVDQIRLIQVLILYFAYQPRLSGMQVKESLAVATIMNERVALESPTERTAYAVQGLDLLADVADFIKTKQLGGIFEDVIDRYRTYFLQADWTLAAQVLEKVEPY</sequence>
<gene>
    <name evidence="11" type="ORF">K8W17_04290</name>
</gene>
<evidence type="ECO:0000256" key="5">
    <source>
        <dbReference type="ARBA" id="ARBA00022741"/>
    </source>
</evidence>
<dbReference type="GO" id="GO:0005524">
    <property type="term" value="F:ATP binding"/>
    <property type="evidence" value="ECO:0007669"/>
    <property type="project" value="UniProtKB-KW"/>
</dbReference>
<keyword evidence="3 8" id="KW-0436">Ligase</keyword>
<proteinExistence type="inferred from homology"/>
<reference evidence="11" key="1">
    <citation type="journal article" date="2021" name="PeerJ">
        <title>Extensive microbial diversity within the chicken gut microbiome revealed by metagenomics and culture.</title>
        <authorList>
            <person name="Gilroy R."/>
            <person name="Ravi A."/>
            <person name="Getino M."/>
            <person name="Pursley I."/>
            <person name="Horton D.L."/>
            <person name="Alikhan N.F."/>
            <person name="Baker D."/>
            <person name="Gharbi K."/>
            <person name="Hall N."/>
            <person name="Watson M."/>
            <person name="Adriaenssens E.M."/>
            <person name="Foster-Nyarko E."/>
            <person name="Jarju S."/>
            <person name="Secka A."/>
            <person name="Antonio M."/>
            <person name="Oren A."/>
            <person name="Chaudhuri R.R."/>
            <person name="La Ragione R."/>
            <person name="Hildebrand F."/>
            <person name="Pallen M.J."/>
        </authorList>
    </citation>
    <scope>NUCLEOTIDE SEQUENCE</scope>
    <source>
        <strain evidence="11">CHK173-2119</strain>
    </source>
</reference>
<feature type="domain" description="Glutamate--cysteine ligase" evidence="10">
    <location>
        <begin position="17"/>
        <end position="240"/>
    </location>
</feature>
<evidence type="ECO:0000259" key="10">
    <source>
        <dbReference type="Pfam" id="PF04262"/>
    </source>
</evidence>
<keyword evidence="4 8" id="KW-0317">Glutathione biosynthesis</keyword>
<evidence type="ECO:0000256" key="2">
    <source>
        <dbReference type="ARBA" id="ARBA00012220"/>
    </source>
</evidence>
<dbReference type="PANTHER" id="PTHR38761">
    <property type="entry name" value="GLUTAMATE--CYSTEINE LIGASE"/>
    <property type="match status" value="1"/>
</dbReference>
<evidence type="ECO:0000256" key="7">
    <source>
        <dbReference type="ARBA" id="ARBA00048819"/>
    </source>
</evidence>
<evidence type="ECO:0000256" key="1">
    <source>
        <dbReference type="ARBA" id="ARBA00005006"/>
    </source>
</evidence>
<comment type="catalytic activity">
    <reaction evidence="7 9">
        <text>L-cysteine + L-glutamate + ATP = gamma-L-glutamyl-L-cysteine + ADP + phosphate + H(+)</text>
        <dbReference type="Rhea" id="RHEA:13285"/>
        <dbReference type="ChEBI" id="CHEBI:15378"/>
        <dbReference type="ChEBI" id="CHEBI:29985"/>
        <dbReference type="ChEBI" id="CHEBI:30616"/>
        <dbReference type="ChEBI" id="CHEBI:35235"/>
        <dbReference type="ChEBI" id="CHEBI:43474"/>
        <dbReference type="ChEBI" id="CHEBI:58173"/>
        <dbReference type="ChEBI" id="CHEBI:456216"/>
        <dbReference type="EC" id="6.3.2.2"/>
    </reaction>
</comment>
<dbReference type="InterPro" id="IPR006334">
    <property type="entry name" value="Glut_cys_ligase"/>
</dbReference>
<dbReference type="AlphaFoldDB" id="A0A921B333"/>
<feature type="domain" description="Glutamate--cysteine ligase" evidence="10">
    <location>
        <begin position="247"/>
        <end position="309"/>
    </location>
</feature>
<dbReference type="EC" id="6.3.2.2" evidence="2 9"/>
<dbReference type="Pfam" id="PF04262">
    <property type="entry name" value="Glu_cys_ligase"/>
    <property type="match status" value="2"/>
</dbReference>
<dbReference type="GO" id="GO:0005829">
    <property type="term" value="C:cytosol"/>
    <property type="evidence" value="ECO:0007669"/>
    <property type="project" value="TreeGrafter"/>
</dbReference>
<dbReference type="SUPFAM" id="SSF55931">
    <property type="entry name" value="Glutamine synthetase/guanido kinase"/>
    <property type="match status" value="1"/>
</dbReference>
<dbReference type="InterPro" id="IPR014746">
    <property type="entry name" value="Gln_synth/guanido_kin_cat_dom"/>
</dbReference>
<reference evidence="11" key="2">
    <citation type="submission" date="2021-09" db="EMBL/GenBank/DDBJ databases">
        <authorList>
            <person name="Gilroy R."/>
        </authorList>
    </citation>
    <scope>NUCLEOTIDE SEQUENCE</scope>
    <source>
        <strain evidence="11">CHK173-2119</strain>
    </source>
</reference>
<organism evidence="11 12">
    <name type="scientific">Lapidilactobacillus dextrinicus</name>
    <dbReference type="NCBI Taxonomy" id="51664"/>
    <lineage>
        <taxon>Bacteria</taxon>
        <taxon>Bacillati</taxon>
        <taxon>Bacillota</taxon>
        <taxon>Bacilli</taxon>
        <taxon>Lactobacillales</taxon>
        <taxon>Lactobacillaceae</taxon>
        <taxon>Lapidilactobacillus</taxon>
    </lineage>
</organism>
<evidence type="ECO:0000313" key="11">
    <source>
        <dbReference type="EMBL" id="HJE15278.1"/>
    </source>
</evidence>
<dbReference type="Gene3D" id="3.30.590.20">
    <property type="match status" value="1"/>
</dbReference>
<name>A0A921B333_9LACO</name>
<comment type="pathway">
    <text evidence="1 9">Sulfur metabolism; glutathione biosynthesis; glutathione from L-cysteine and L-glutamate: step 1/2.</text>
</comment>
<comment type="caution">
    <text evidence="11">The sequence shown here is derived from an EMBL/GenBank/DDBJ whole genome shotgun (WGS) entry which is preliminary data.</text>
</comment>
<protein>
    <recommendedName>
        <fullName evidence="2 9">Glutamate--cysteine ligase</fullName>
        <ecNumber evidence="2 9">6.3.2.2</ecNumber>
    </recommendedName>
</protein>
<dbReference type="EMBL" id="DYXY01000107">
    <property type="protein sequence ID" value="HJE15278.1"/>
    <property type="molecule type" value="Genomic_DNA"/>
</dbReference>
<accession>A0A921B333</accession>
<evidence type="ECO:0000256" key="8">
    <source>
        <dbReference type="RuleBase" id="RU003544"/>
    </source>
</evidence>
<evidence type="ECO:0000256" key="4">
    <source>
        <dbReference type="ARBA" id="ARBA00022684"/>
    </source>
</evidence>
<dbReference type="GO" id="GO:0006750">
    <property type="term" value="P:glutathione biosynthetic process"/>
    <property type="evidence" value="ECO:0007669"/>
    <property type="project" value="UniProtKB-KW"/>
</dbReference>
<evidence type="ECO:0000256" key="6">
    <source>
        <dbReference type="ARBA" id="ARBA00022840"/>
    </source>
</evidence>
<dbReference type="Proteomes" id="UP000774947">
    <property type="component" value="Unassembled WGS sequence"/>
</dbReference>
<keyword evidence="6" id="KW-0067">ATP-binding</keyword>